<sequence>MNTPTLNPSHPTRQHHLYTASNPLTPTVPASATTGPAPGEQQVKPSTSVNTLVPLDIEENSPDGRPRHRNRKPREFGLKAIRNHKFAVITRCFLIAFSIAVLAYVRYVHTHWVEERKEARDDENYEGGYVATTMAIVVNLIVLLLIVVGYYGGSTGGAALGLFGDLSVMGICVYGFTDMAPWTWEGGQPNSFGNKFDGKPYRDDKQRQK</sequence>
<accession>A0AAE0UEG8</accession>
<gene>
    <name evidence="3" type="ORF">B0T20DRAFT_153670</name>
</gene>
<keyword evidence="4" id="KW-1185">Reference proteome</keyword>
<feature type="compositionally biased region" description="Polar residues" evidence="1">
    <location>
        <begin position="1"/>
        <end position="11"/>
    </location>
</feature>
<organism evidence="3 4">
    <name type="scientific">Sordaria brevicollis</name>
    <dbReference type="NCBI Taxonomy" id="83679"/>
    <lineage>
        <taxon>Eukaryota</taxon>
        <taxon>Fungi</taxon>
        <taxon>Dikarya</taxon>
        <taxon>Ascomycota</taxon>
        <taxon>Pezizomycotina</taxon>
        <taxon>Sordariomycetes</taxon>
        <taxon>Sordariomycetidae</taxon>
        <taxon>Sordariales</taxon>
        <taxon>Sordariaceae</taxon>
        <taxon>Sordaria</taxon>
    </lineage>
</organism>
<feature type="compositionally biased region" description="Polar residues" evidence="1">
    <location>
        <begin position="19"/>
        <end position="34"/>
    </location>
</feature>
<dbReference type="EMBL" id="JAUTDP010000003">
    <property type="protein sequence ID" value="KAK3400825.1"/>
    <property type="molecule type" value="Genomic_DNA"/>
</dbReference>
<feature type="transmembrane region" description="Helical" evidence="2">
    <location>
        <begin position="88"/>
        <end position="107"/>
    </location>
</feature>
<evidence type="ECO:0000256" key="2">
    <source>
        <dbReference type="SAM" id="Phobius"/>
    </source>
</evidence>
<evidence type="ECO:0000256" key="1">
    <source>
        <dbReference type="SAM" id="MobiDB-lite"/>
    </source>
</evidence>
<evidence type="ECO:0000313" key="3">
    <source>
        <dbReference type="EMBL" id="KAK3400825.1"/>
    </source>
</evidence>
<keyword evidence="2" id="KW-0472">Membrane</keyword>
<reference evidence="3" key="2">
    <citation type="submission" date="2023-07" db="EMBL/GenBank/DDBJ databases">
        <authorList>
            <consortium name="Lawrence Berkeley National Laboratory"/>
            <person name="Haridas S."/>
            <person name="Hensen N."/>
            <person name="Bonometti L."/>
            <person name="Westerberg I."/>
            <person name="Brannstrom I.O."/>
            <person name="Guillou S."/>
            <person name="Cros-Aarteil S."/>
            <person name="Calhoun S."/>
            <person name="Kuo A."/>
            <person name="Mondo S."/>
            <person name="Pangilinan J."/>
            <person name="Riley R."/>
            <person name="LaButti K."/>
            <person name="Andreopoulos B."/>
            <person name="Lipzen A."/>
            <person name="Chen C."/>
            <person name="Yanf M."/>
            <person name="Daum C."/>
            <person name="Ng V."/>
            <person name="Clum A."/>
            <person name="Steindorff A."/>
            <person name="Ohm R."/>
            <person name="Martin F."/>
            <person name="Silar P."/>
            <person name="Natvig D."/>
            <person name="Lalanne C."/>
            <person name="Gautier V."/>
            <person name="Ament-velasquez S.L."/>
            <person name="Kruys A."/>
            <person name="Hutchinson M.I."/>
            <person name="Powell A.J."/>
            <person name="Barry K."/>
            <person name="Miller A.N."/>
            <person name="Grigoriev I.V."/>
            <person name="Debuchy R."/>
            <person name="Gladieux P."/>
            <person name="Thoren M.H."/>
            <person name="Johannesson H."/>
        </authorList>
    </citation>
    <scope>NUCLEOTIDE SEQUENCE</scope>
    <source>
        <strain evidence="3">FGSC 1904</strain>
    </source>
</reference>
<reference evidence="3" key="1">
    <citation type="journal article" date="2023" name="Mol. Phylogenet. Evol.">
        <title>Genome-scale phylogeny and comparative genomics of the fungal order Sordariales.</title>
        <authorList>
            <person name="Hensen N."/>
            <person name="Bonometti L."/>
            <person name="Westerberg I."/>
            <person name="Brannstrom I.O."/>
            <person name="Guillou S."/>
            <person name="Cros-Aarteil S."/>
            <person name="Calhoun S."/>
            <person name="Haridas S."/>
            <person name="Kuo A."/>
            <person name="Mondo S."/>
            <person name="Pangilinan J."/>
            <person name="Riley R."/>
            <person name="LaButti K."/>
            <person name="Andreopoulos B."/>
            <person name="Lipzen A."/>
            <person name="Chen C."/>
            <person name="Yan M."/>
            <person name="Daum C."/>
            <person name="Ng V."/>
            <person name="Clum A."/>
            <person name="Steindorff A."/>
            <person name="Ohm R.A."/>
            <person name="Martin F."/>
            <person name="Silar P."/>
            <person name="Natvig D.O."/>
            <person name="Lalanne C."/>
            <person name="Gautier V."/>
            <person name="Ament-Velasquez S.L."/>
            <person name="Kruys A."/>
            <person name="Hutchinson M.I."/>
            <person name="Powell A.J."/>
            <person name="Barry K."/>
            <person name="Miller A.N."/>
            <person name="Grigoriev I.V."/>
            <person name="Debuchy R."/>
            <person name="Gladieux P."/>
            <person name="Hiltunen Thoren M."/>
            <person name="Johannesson H."/>
        </authorList>
    </citation>
    <scope>NUCLEOTIDE SEQUENCE</scope>
    <source>
        <strain evidence="3">FGSC 1904</strain>
    </source>
</reference>
<keyword evidence="2" id="KW-0812">Transmembrane</keyword>
<protein>
    <submittedName>
        <fullName evidence="3">Uncharacterized protein</fullName>
    </submittedName>
</protein>
<feature type="region of interest" description="Disordered" evidence="1">
    <location>
        <begin position="1"/>
        <end position="72"/>
    </location>
</feature>
<evidence type="ECO:0000313" key="4">
    <source>
        <dbReference type="Proteomes" id="UP001281003"/>
    </source>
</evidence>
<keyword evidence="2" id="KW-1133">Transmembrane helix</keyword>
<dbReference type="Proteomes" id="UP001281003">
    <property type="component" value="Unassembled WGS sequence"/>
</dbReference>
<comment type="caution">
    <text evidence="3">The sequence shown here is derived from an EMBL/GenBank/DDBJ whole genome shotgun (WGS) entry which is preliminary data.</text>
</comment>
<feature type="transmembrane region" description="Helical" evidence="2">
    <location>
        <begin position="127"/>
        <end position="151"/>
    </location>
</feature>
<name>A0AAE0UEG8_SORBR</name>
<proteinExistence type="predicted"/>
<feature type="transmembrane region" description="Helical" evidence="2">
    <location>
        <begin position="158"/>
        <end position="177"/>
    </location>
</feature>
<dbReference type="AlphaFoldDB" id="A0AAE0UEG8"/>